<keyword evidence="3" id="KW-1185">Reference proteome</keyword>
<protein>
    <submittedName>
        <fullName evidence="2">Uncharacterized protein</fullName>
    </submittedName>
</protein>
<organism evidence="2 3">
    <name type="scientific">Friedmanniomyces simplex</name>
    <dbReference type="NCBI Taxonomy" id="329884"/>
    <lineage>
        <taxon>Eukaryota</taxon>
        <taxon>Fungi</taxon>
        <taxon>Dikarya</taxon>
        <taxon>Ascomycota</taxon>
        <taxon>Pezizomycotina</taxon>
        <taxon>Dothideomycetes</taxon>
        <taxon>Dothideomycetidae</taxon>
        <taxon>Mycosphaerellales</taxon>
        <taxon>Teratosphaeriaceae</taxon>
        <taxon>Friedmanniomyces</taxon>
    </lineage>
</organism>
<evidence type="ECO:0000313" key="3">
    <source>
        <dbReference type="Proteomes" id="UP000309340"/>
    </source>
</evidence>
<feature type="region of interest" description="Disordered" evidence="1">
    <location>
        <begin position="58"/>
        <end position="149"/>
    </location>
</feature>
<proteinExistence type="predicted"/>
<dbReference type="OrthoDB" id="3829264at2759"/>
<dbReference type="AlphaFoldDB" id="A0A4U0XJ47"/>
<reference evidence="2 3" key="1">
    <citation type="submission" date="2017-03" db="EMBL/GenBank/DDBJ databases">
        <title>Genomes of endolithic fungi from Antarctica.</title>
        <authorList>
            <person name="Coleine C."/>
            <person name="Masonjones S."/>
            <person name="Stajich J.E."/>
        </authorList>
    </citation>
    <scope>NUCLEOTIDE SEQUENCE [LARGE SCALE GENOMIC DNA]</scope>
    <source>
        <strain evidence="2 3">CCFEE 5184</strain>
    </source>
</reference>
<evidence type="ECO:0000313" key="2">
    <source>
        <dbReference type="EMBL" id="TKA76351.1"/>
    </source>
</evidence>
<feature type="compositionally biased region" description="Low complexity" evidence="1">
    <location>
        <begin position="98"/>
        <end position="118"/>
    </location>
</feature>
<dbReference type="Proteomes" id="UP000309340">
    <property type="component" value="Unassembled WGS sequence"/>
</dbReference>
<dbReference type="STRING" id="329884.A0A4U0XJ47"/>
<comment type="caution">
    <text evidence="2">The sequence shown here is derived from an EMBL/GenBank/DDBJ whole genome shotgun (WGS) entry which is preliminary data.</text>
</comment>
<dbReference type="EMBL" id="NAJQ01000166">
    <property type="protein sequence ID" value="TKA76351.1"/>
    <property type="molecule type" value="Genomic_DNA"/>
</dbReference>
<name>A0A4U0XJ47_9PEZI</name>
<accession>A0A4U0XJ47</accession>
<sequence>MDVGLQGKFTEQPSVEVMLTVHEAFMQPTSHSQWPMPSGPPQQQNHSYTAASTDLHAYPNFPAAPTDPYAYPNLQSQPYYAPGQTQTSQYGQNSLQYPSAPAPASSTTSSYGGQSSSSFYHPLTNGNVNGGRFRPASHQAYQAPQQKQTFQHGHYILQYPSAPSSASPAPSSYAGQSALSTYQPTASGGVNGGRFFQGGSSNFSMGQISSGHANTHNGLVRTRMPGSMVPQAPVPTTQLIRAGAPRATVSRQTYFNAPSQGQQMMMSNTSVATAPSAVMPAMGTVNGQTLINPLAHGQQTMTSNNSTAAISGAALPLAVPNMVPANPLWPMLFTNPVIPTAVTIHPLGPPPATITTTTLAVRTATHQTDLTNHNSVNERTSLPHCLMSLPDMLFGMPHSTQHPEVIIRALSNGWTTQLIAATTLYARGIVDAGVIKRRGNALRKQVPTAGKQLHPNKADWSPTTYPADMAPVTVYNATNYAPRTHIAHRMQVRTLEDIGKGWINFPAVQDCGFLTMAVLHARQLGNTTWTTADVPWLAQTNGWTLPADVHTTQWDQRARARVIAALRAVGVRI</sequence>
<gene>
    <name evidence="2" type="ORF">B0A55_03738</name>
</gene>
<feature type="compositionally biased region" description="Polar residues" evidence="1">
    <location>
        <begin position="139"/>
        <end position="149"/>
    </location>
</feature>
<evidence type="ECO:0000256" key="1">
    <source>
        <dbReference type="SAM" id="MobiDB-lite"/>
    </source>
</evidence>
<feature type="compositionally biased region" description="Polar residues" evidence="1">
    <location>
        <begin position="73"/>
        <end position="97"/>
    </location>
</feature>